<dbReference type="InterPro" id="IPR004843">
    <property type="entry name" value="Calcineurin-like_PHP"/>
</dbReference>
<keyword evidence="6" id="KW-1185">Reference proteome</keyword>
<evidence type="ECO:0000259" key="4">
    <source>
        <dbReference type="Pfam" id="PF18962"/>
    </source>
</evidence>
<dbReference type="PANTHER" id="PTHR22953:SF153">
    <property type="entry name" value="PURPLE ACID PHOSPHATASE"/>
    <property type="match status" value="1"/>
</dbReference>
<dbReference type="InterPro" id="IPR029052">
    <property type="entry name" value="Metallo-depent_PP-like"/>
</dbReference>
<name>A0A1G5Z6Z9_9BACT</name>
<dbReference type="RefSeq" id="WP_092732103.1">
    <property type="nucleotide sequence ID" value="NZ_FMXE01000027.1"/>
</dbReference>
<dbReference type="OrthoDB" id="966171at2"/>
<evidence type="ECO:0000313" key="5">
    <source>
        <dbReference type="EMBL" id="SDA90203.1"/>
    </source>
</evidence>
<dbReference type="NCBIfam" id="TIGR04183">
    <property type="entry name" value="Por_Secre_tail"/>
    <property type="match status" value="1"/>
</dbReference>
<sequence>MKSLQRFFTLTVLGCLIFPGFIFGQNSFRISPYIQVADQNLVQIRWFAGQNYPSTILFKDSKGNILKSTDVSGKEMAELYYTNAEKSESIPGLEGQNWLGGEKYFRYEYSLRVPSGESIFYEVTLNGQRFSKTFKSAPDSKGWENIRFIALSDSETEPIGRVTHRAWYPGIPLFRPFATPALWKQKFGTTIEEGIEIPNYFLTEKEGYTANLEVINSRNPDFMLMPGDLVQGGAYMPAWDEFWQHNAGQFGAGLASYPIIPALGNWESYGGLNSGYGYNEKGQFNPVLGRSRFHTFFEIGIEDPLQKHRQSYYRTDYGPITILTLDSSNGTPEQKRSDTPPEQRLKNKEYSGPGTDTQENYTQAEYNAAGGTDLSGFGPGTNQYVWLEANLKKAKEAKKLIFVQFHHVPYASGEHGVPMNHELSTGQGGTPLRVLHPLFEEYGVIAVLAGHDELFERSFVDEDGDGKGVHYYDVGVAGDGLRGVKRNWLSNPLETLDYNQFSKWTADQKSTEQWNTSGTNPVLTDGGKHYGHLEVNLKKVKDGNKTFAQIDFEPIYIFPVMDQNYNLQRIERRIYNDQLRILVELAEETTEPKFKTQITVELNQDGKAITTLKDYLENPPLEDWKVEFSRSPEYSCSDLAGSENQIKITDAGGNTWTAVVLVSVKDLMPPKLVTKIPSLTADRIQGEFLLKPEDFIESLSDNCGIKALELSKTKVSCENFDLSFEVVLTAVDASGNKSSAVLTLNVSSFESKKISISPETGTQFLEGQKAEIRLGEEFGFSVLAWYRNGQVIEGQKGKAILTEVAGTYWASLIPEGGGCPVESKKTEIKFAGVPFGEIKESVTLILGPDGKADLKPENVFVKWPLSDPNLEITLDPKSFNCDNLGEKTVKILIKSQSGQTWEKTIKVLVKDQSPPLLVAKNINLELDVTKGVVELSPEMLLAEFGDNCSIKSLTINKNRFTCEDLGREFSVAVRAEDKSGNVTEAVAKVSIVRKEAEKVVISGPTSFCKGEKGVLELSSSLPFEVVRWRRNGAEIQGQTGKKLEVSESGIYHAVIRYPGGCLSESKDFEVKVNPLPEGEIKVDGNILRAPEGNFTYQWYRNGEKLEGKTTRTYTAELMGEYAVELTSSVACKTLLKSVTLTISGIFGTPVNQALDLKIYPNPASSRVLIEFPDGVLAAKPSILVYSSDGKNVTEMVQIFVLNDTDAEIRLNRITKGTYLIWAIGTDQKTYFGKLIVL</sequence>
<evidence type="ECO:0000313" key="6">
    <source>
        <dbReference type="Proteomes" id="UP000198756"/>
    </source>
</evidence>
<feature type="domain" description="Calcineurin-like phosphoesterase" evidence="3">
    <location>
        <begin position="212"/>
        <end position="452"/>
    </location>
</feature>
<dbReference type="SUPFAM" id="SSF56300">
    <property type="entry name" value="Metallo-dependent phosphatases"/>
    <property type="match status" value="1"/>
</dbReference>
<dbReference type="Gene3D" id="3.60.21.10">
    <property type="match status" value="1"/>
</dbReference>
<feature type="domain" description="Secretion system C-terminal sorting" evidence="4">
    <location>
        <begin position="1158"/>
        <end position="1236"/>
    </location>
</feature>
<dbReference type="Pfam" id="PF18962">
    <property type="entry name" value="Por_Secre_tail"/>
    <property type="match status" value="1"/>
</dbReference>
<gene>
    <name evidence="5" type="ORF">SAMN03080617_03263</name>
</gene>
<reference evidence="6" key="1">
    <citation type="submission" date="2016-10" db="EMBL/GenBank/DDBJ databases">
        <authorList>
            <person name="Varghese N."/>
            <person name="Submissions S."/>
        </authorList>
    </citation>
    <scope>NUCLEOTIDE SEQUENCE [LARGE SCALE GENOMIC DNA]</scope>
    <source>
        <strain evidence="6">DSM 22703</strain>
    </source>
</reference>
<dbReference type="InterPro" id="IPR026444">
    <property type="entry name" value="Secre_tail"/>
</dbReference>
<dbReference type="GO" id="GO:0003993">
    <property type="term" value="F:acid phosphatase activity"/>
    <property type="evidence" value="ECO:0007669"/>
    <property type="project" value="InterPro"/>
</dbReference>
<proteinExistence type="predicted"/>
<dbReference type="AlphaFoldDB" id="A0A1G5Z6Z9"/>
<protein>
    <submittedName>
        <fullName evidence="5">Por secretion system C-terminal sorting domain-containing protein</fullName>
    </submittedName>
</protein>
<dbReference type="InterPro" id="IPR039331">
    <property type="entry name" value="PAPs-like"/>
</dbReference>
<organism evidence="5 6">
    <name type="scientific">Algoriphagus alkaliphilus</name>
    <dbReference type="NCBI Taxonomy" id="279824"/>
    <lineage>
        <taxon>Bacteria</taxon>
        <taxon>Pseudomonadati</taxon>
        <taxon>Bacteroidota</taxon>
        <taxon>Cytophagia</taxon>
        <taxon>Cytophagales</taxon>
        <taxon>Cyclobacteriaceae</taxon>
        <taxon>Algoriphagus</taxon>
    </lineage>
</organism>
<dbReference type="STRING" id="279824.SAMN03080617_03263"/>
<keyword evidence="1" id="KW-0732">Signal</keyword>
<dbReference type="Pfam" id="PF00149">
    <property type="entry name" value="Metallophos"/>
    <property type="match status" value="1"/>
</dbReference>
<evidence type="ECO:0000259" key="3">
    <source>
        <dbReference type="Pfam" id="PF00149"/>
    </source>
</evidence>
<accession>A0A1G5Z6Z9</accession>
<evidence type="ECO:0000256" key="1">
    <source>
        <dbReference type="ARBA" id="ARBA00022729"/>
    </source>
</evidence>
<dbReference type="PANTHER" id="PTHR22953">
    <property type="entry name" value="ACID PHOSPHATASE RELATED"/>
    <property type="match status" value="1"/>
</dbReference>
<evidence type="ECO:0000256" key="2">
    <source>
        <dbReference type="SAM" id="MobiDB-lite"/>
    </source>
</evidence>
<feature type="region of interest" description="Disordered" evidence="2">
    <location>
        <begin position="324"/>
        <end position="359"/>
    </location>
</feature>
<feature type="compositionally biased region" description="Basic and acidic residues" evidence="2">
    <location>
        <begin position="333"/>
        <end position="349"/>
    </location>
</feature>
<dbReference type="Proteomes" id="UP000198756">
    <property type="component" value="Unassembled WGS sequence"/>
</dbReference>
<dbReference type="EMBL" id="FMXE01000027">
    <property type="protein sequence ID" value="SDA90203.1"/>
    <property type="molecule type" value="Genomic_DNA"/>
</dbReference>